<evidence type="ECO:0000313" key="1">
    <source>
        <dbReference type="EMBL" id="KAH7688451.1"/>
    </source>
</evidence>
<organism evidence="1 2">
    <name type="scientific">Dioscorea alata</name>
    <name type="common">Purple yam</name>
    <dbReference type="NCBI Taxonomy" id="55571"/>
    <lineage>
        <taxon>Eukaryota</taxon>
        <taxon>Viridiplantae</taxon>
        <taxon>Streptophyta</taxon>
        <taxon>Embryophyta</taxon>
        <taxon>Tracheophyta</taxon>
        <taxon>Spermatophyta</taxon>
        <taxon>Magnoliopsida</taxon>
        <taxon>Liliopsida</taxon>
        <taxon>Dioscoreales</taxon>
        <taxon>Dioscoreaceae</taxon>
        <taxon>Dioscorea</taxon>
    </lineage>
</organism>
<proteinExistence type="predicted"/>
<dbReference type="EMBL" id="CM037013">
    <property type="protein sequence ID" value="KAH7688451.1"/>
    <property type="molecule type" value="Genomic_DNA"/>
</dbReference>
<keyword evidence="2" id="KW-1185">Reference proteome</keyword>
<accession>A0ACB7WJY4</accession>
<sequence>MMFWLLLLVHHILQQPNVGFACVEEEKIALLDIKLAFNGHESIAGPYSLYKSWNKSTECCSWHGVHCSPTTKHVRHLVLHDSYVASQVIVLATWQNYTILSTWISLGTILILKLFLL</sequence>
<protein>
    <submittedName>
        <fullName evidence="1">Leucine-rich repeat-containing N-terminal plant-type protein</fullName>
    </submittedName>
</protein>
<comment type="caution">
    <text evidence="1">The sequence shown here is derived from an EMBL/GenBank/DDBJ whole genome shotgun (WGS) entry which is preliminary data.</text>
</comment>
<dbReference type="Proteomes" id="UP000827976">
    <property type="component" value="Chromosome 3"/>
</dbReference>
<name>A0ACB7WJY4_DIOAL</name>
<evidence type="ECO:0000313" key="2">
    <source>
        <dbReference type="Proteomes" id="UP000827976"/>
    </source>
</evidence>
<reference evidence="2" key="1">
    <citation type="journal article" date="2022" name="Nat. Commun.">
        <title>Chromosome evolution and the genetic basis of agronomically important traits in greater yam.</title>
        <authorList>
            <person name="Bredeson J.V."/>
            <person name="Lyons J.B."/>
            <person name="Oniyinde I.O."/>
            <person name="Okereke N.R."/>
            <person name="Kolade O."/>
            <person name="Nnabue I."/>
            <person name="Nwadili C.O."/>
            <person name="Hribova E."/>
            <person name="Parker M."/>
            <person name="Nwogha J."/>
            <person name="Shu S."/>
            <person name="Carlson J."/>
            <person name="Kariba R."/>
            <person name="Muthemba S."/>
            <person name="Knop K."/>
            <person name="Barton G.J."/>
            <person name="Sherwood A.V."/>
            <person name="Lopez-Montes A."/>
            <person name="Asiedu R."/>
            <person name="Jamnadass R."/>
            <person name="Muchugi A."/>
            <person name="Goodstein D."/>
            <person name="Egesi C.N."/>
            <person name="Featherston J."/>
            <person name="Asfaw A."/>
            <person name="Simpson G.G."/>
            <person name="Dolezel J."/>
            <person name="Hendre P.S."/>
            <person name="Van Deynze A."/>
            <person name="Kumar P.L."/>
            <person name="Obidiegwu J.E."/>
            <person name="Bhattacharjee R."/>
            <person name="Rokhsar D.S."/>
        </authorList>
    </citation>
    <scope>NUCLEOTIDE SEQUENCE [LARGE SCALE GENOMIC DNA]</scope>
    <source>
        <strain evidence="2">cv. TDa95/00328</strain>
    </source>
</reference>
<gene>
    <name evidence="1" type="ORF">IHE45_03G034700</name>
</gene>